<organism evidence="6 7">
    <name type="scientific">Oryctes borbonicus</name>
    <dbReference type="NCBI Taxonomy" id="1629725"/>
    <lineage>
        <taxon>Eukaryota</taxon>
        <taxon>Metazoa</taxon>
        <taxon>Ecdysozoa</taxon>
        <taxon>Arthropoda</taxon>
        <taxon>Hexapoda</taxon>
        <taxon>Insecta</taxon>
        <taxon>Pterygota</taxon>
        <taxon>Neoptera</taxon>
        <taxon>Endopterygota</taxon>
        <taxon>Coleoptera</taxon>
        <taxon>Polyphaga</taxon>
        <taxon>Scarabaeiformia</taxon>
        <taxon>Scarabaeidae</taxon>
        <taxon>Dynastinae</taxon>
        <taxon>Oryctes</taxon>
    </lineage>
</organism>
<accession>A0A0T6B8D0</accession>
<dbReference type="InterPro" id="IPR010614">
    <property type="entry name" value="RAD3-like_helicase_DEAD"/>
</dbReference>
<keyword evidence="4" id="KW-0812">Transmembrane</keyword>
<keyword evidence="2" id="KW-0378">Hydrolase</keyword>
<keyword evidence="4" id="KW-0472">Membrane</keyword>
<evidence type="ECO:0000313" key="6">
    <source>
        <dbReference type="EMBL" id="KRT83357.1"/>
    </source>
</evidence>
<evidence type="ECO:0000256" key="2">
    <source>
        <dbReference type="ARBA" id="ARBA00022801"/>
    </source>
</evidence>
<keyword evidence="7" id="KW-1185">Reference proteome</keyword>
<dbReference type="GO" id="GO:0003678">
    <property type="term" value="F:DNA helicase activity"/>
    <property type="evidence" value="ECO:0007669"/>
    <property type="project" value="InterPro"/>
</dbReference>
<protein>
    <recommendedName>
        <fullName evidence="5">Helicase ATP-binding domain-containing protein</fullName>
    </recommendedName>
</protein>
<dbReference type="PANTHER" id="PTHR11472">
    <property type="entry name" value="DNA REPAIR DEAD HELICASE RAD3/XP-D SUBFAMILY MEMBER"/>
    <property type="match status" value="1"/>
</dbReference>
<dbReference type="InterPro" id="IPR045028">
    <property type="entry name" value="DinG/Rad3-like"/>
</dbReference>
<evidence type="ECO:0000256" key="3">
    <source>
        <dbReference type="ARBA" id="ARBA00022840"/>
    </source>
</evidence>
<dbReference type="SMART" id="SM00488">
    <property type="entry name" value="DEXDc2"/>
    <property type="match status" value="1"/>
</dbReference>
<evidence type="ECO:0000256" key="1">
    <source>
        <dbReference type="ARBA" id="ARBA00022741"/>
    </source>
</evidence>
<feature type="domain" description="Helicase ATP-binding" evidence="5">
    <location>
        <begin position="1"/>
        <end position="158"/>
    </location>
</feature>
<feature type="transmembrane region" description="Helical" evidence="4">
    <location>
        <begin position="321"/>
        <end position="339"/>
    </location>
</feature>
<dbReference type="InterPro" id="IPR027417">
    <property type="entry name" value="P-loop_NTPase"/>
</dbReference>
<dbReference type="EMBL" id="LJIG01009299">
    <property type="protein sequence ID" value="KRT83357.1"/>
    <property type="molecule type" value="Genomic_DNA"/>
</dbReference>
<proteinExistence type="predicted"/>
<reference evidence="6 7" key="1">
    <citation type="submission" date="2015-09" db="EMBL/GenBank/DDBJ databases">
        <title>Draft genome of the scarab beetle Oryctes borbonicus.</title>
        <authorList>
            <person name="Meyer J.M."/>
            <person name="Markov G.V."/>
            <person name="Baskaran P."/>
            <person name="Herrmann M."/>
            <person name="Sommer R.J."/>
            <person name="Roedelsperger C."/>
        </authorList>
    </citation>
    <scope>NUCLEOTIDE SEQUENCE [LARGE SCALE GENOMIC DNA]</scope>
    <source>
        <strain evidence="6">OB123</strain>
        <tissue evidence="6">Whole animal</tissue>
    </source>
</reference>
<dbReference type="InterPro" id="IPR014013">
    <property type="entry name" value="Helic_SF1/SF2_ATP-bd_DinG/Rad3"/>
</dbReference>
<dbReference type="GO" id="GO:0016818">
    <property type="term" value="F:hydrolase activity, acting on acid anhydrides, in phosphorus-containing anhydrides"/>
    <property type="evidence" value="ECO:0007669"/>
    <property type="project" value="InterPro"/>
</dbReference>
<dbReference type="OrthoDB" id="267079at2759"/>
<dbReference type="Gene3D" id="3.40.50.300">
    <property type="entry name" value="P-loop containing nucleotide triphosphate hydrolases"/>
    <property type="match status" value="1"/>
</dbReference>
<keyword evidence="3" id="KW-0067">ATP-binding</keyword>
<dbReference type="InterPro" id="IPR006554">
    <property type="entry name" value="Helicase-like_DEXD_c2"/>
</dbReference>
<sequence>MQRNKSKMKKADENGKVTKKAKISMGKCEFYKQHNIEELRDSILLQVQDIEDLVSISKVIKACPYYASRKAAEDAEVVLIPYNTILHKPTREANGIKLKNNIVIIDEAHNLLEAISQMYSSEVTYLQLFHSHKQLKNYKAKYSTRFSAPNLLGINQLIFIINKLLEVLDKRASISENEILTIGNFVLSAEIDNYNMFKLVKFCKDSRIGHKLHGFSVKHPQEANETKQGVKKGIKQFLSSIEAQKKDTNKETSETSEQSKSEFIPTNPLLPAISFLESLTYSYDDGRIMVINSSDKNQRKLQFLLLNPTENFKDIVKDARAVCFVYINHILVYVVLFFFV</sequence>
<comment type="caution">
    <text evidence="6">The sequence shown here is derived from an EMBL/GenBank/DDBJ whole genome shotgun (WGS) entry which is preliminary data.</text>
</comment>
<dbReference type="Proteomes" id="UP000051574">
    <property type="component" value="Unassembled WGS sequence"/>
</dbReference>
<dbReference type="Pfam" id="PF06733">
    <property type="entry name" value="DEAD_2"/>
    <property type="match status" value="1"/>
</dbReference>
<dbReference type="AlphaFoldDB" id="A0A0T6B8D0"/>
<dbReference type="GO" id="GO:0003677">
    <property type="term" value="F:DNA binding"/>
    <property type="evidence" value="ECO:0007669"/>
    <property type="project" value="InterPro"/>
</dbReference>
<dbReference type="GO" id="GO:0005524">
    <property type="term" value="F:ATP binding"/>
    <property type="evidence" value="ECO:0007669"/>
    <property type="project" value="UniProtKB-KW"/>
</dbReference>
<evidence type="ECO:0000259" key="5">
    <source>
        <dbReference type="PROSITE" id="PS51193"/>
    </source>
</evidence>
<dbReference type="GO" id="GO:0034085">
    <property type="term" value="P:establishment of sister chromatid cohesion"/>
    <property type="evidence" value="ECO:0007669"/>
    <property type="project" value="TreeGrafter"/>
</dbReference>
<dbReference type="GO" id="GO:0005634">
    <property type="term" value="C:nucleus"/>
    <property type="evidence" value="ECO:0007669"/>
    <property type="project" value="TreeGrafter"/>
</dbReference>
<dbReference type="PANTHER" id="PTHR11472:SF41">
    <property type="entry name" value="ATP-DEPENDENT DNA HELICASE DDX11-RELATED"/>
    <property type="match status" value="1"/>
</dbReference>
<gene>
    <name evidence="6" type="ORF">AMK59_4066</name>
</gene>
<dbReference type="PROSITE" id="PS51193">
    <property type="entry name" value="HELICASE_ATP_BIND_2"/>
    <property type="match status" value="1"/>
</dbReference>
<evidence type="ECO:0000313" key="7">
    <source>
        <dbReference type="Proteomes" id="UP000051574"/>
    </source>
</evidence>
<keyword evidence="1" id="KW-0547">Nucleotide-binding</keyword>
<keyword evidence="4" id="KW-1133">Transmembrane helix</keyword>
<evidence type="ECO:0000256" key="4">
    <source>
        <dbReference type="SAM" id="Phobius"/>
    </source>
</evidence>
<name>A0A0T6B8D0_9SCAR</name>